<sequence length="155" mass="17364">EWSGACAVQVEEAARWAGLRVSALRADALRRRDVGALREALRLAEKYSVDLREVSSFEDTLVLRARALALRLSDNSFREVLSYVRDHHGRGHAGDVGVDAIDDICRIAIAFYDQRWRRDTDECPRRQILEAMLEVVRMRGAWSRGGEGAGPGDAL</sequence>
<feature type="non-terminal residue" evidence="1">
    <location>
        <position position="155"/>
    </location>
</feature>
<gene>
    <name evidence="1" type="ORF">LSINAPIS_LOCUS10495</name>
</gene>
<feature type="non-terminal residue" evidence="1">
    <location>
        <position position="1"/>
    </location>
</feature>
<name>A0A5E4QMX0_9NEOP</name>
<protein>
    <submittedName>
        <fullName evidence="1">Uncharacterized protein</fullName>
    </submittedName>
</protein>
<dbReference type="EMBL" id="FZQP02004256">
    <property type="protein sequence ID" value="VVC99665.1"/>
    <property type="molecule type" value="Genomic_DNA"/>
</dbReference>
<accession>A0A5E4QMX0</accession>
<evidence type="ECO:0000313" key="2">
    <source>
        <dbReference type="Proteomes" id="UP000324832"/>
    </source>
</evidence>
<evidence type="ECO:0000313" key="1">
    <source>
        <dbReference type="EMBL" id="VVC99665.1"/>
    </source>
</evidence>
<proteinExistence type="predicted"/>
<reference evidence="1 2" key="1">
    <citation type="submission" date="2017-07" db="EMBL/GenBank/DDBJ databases">
        <authorList>
            <person name="Talla V."/>
            <person name="Backstrom N."/>
        </authorList>
    </citation>
    <scope>NUCLEOTIDE SEQUENCE [LARGE SCALE GENOMIC DNA]</scope>
</reference>
<keyword evidence="2" id="KW-1185">Reference proteome</keyword>
<organism evidence="1 2">
    <name type="scientific">Leptidea sinapis</name>
    <dbReference type="NCBI Taxonomy" id="189913"/>
    <lineage>
        <taxon>Eukaryota</taxon>
        <taxon>Metazoa</taxon>
        <taxon>Ecdysozoa</taxon>
        <taxon>Arthropoda</taxon>
        <taxon>Hexapoda</taxon>
        <taxon>Insecta</taxon>
        <taxon>Pterygota</taxon>
        <taxon>Neoptera</taxon>
        <taxon>Endopterygota</taxon>
        <taxon>Lepidoptera</taxon>
        <taxon>Glossata</taxon>
        <taxon>Ditrysia</taxon>
        <taxon>Papilionoidea</taxon>
        <taxon>Pieridae</taxon>
        <taxon>Dismorphiinae</taxon>
        <taxon>Leptidea</taxon>
    </lineage>
</organism>
<dbReference type="Proteomes" id="UP000324832">
    <property type="component" value="Unassembled WGS sequence"/>
</dbReference>
<dbReference type="AlphaFoldDB" id="A0A5E4QMX0"/>